<proteinExistence type="predicted"/>
<dbReference type="SMART" id="SM01355">
    <property type="entry name" value="AP3B1_C"/>
    <property type="match status" value="1"/>
</dbReference>
<evidence type="ECO:0000259" key="1">
    <source>
        <dbReference type="SMART" id="SM01355"/>
    </source>
</evidence>
<dbReference type="AlphaFoldDB" id="A0A212DDG1"/>
<keyword evidence="3" id="KW-1185">Reference proteome</keyword>
<dbReference type="InterPro" id="IPR029390">
    <property type="entry name" value="AP3B_C"/>
</dbReference>
<reference evidence="2 3" key="1">
    <citation type="journal article" date="2018" name="Mol. Genet. Genomics">
        <title>The red deer Cervus elaphus genome CerEla1.0: sequencing, annotating, genes, and chromosomes.</title>
        <authorList>
            <person name="Bana N.A."/>
            <person name="Nyiri A."/>
            <person name="Nagy J."/>
            <person name="Frank K."/>
            <person name="Nagy T."/>
            <person name="Steger V."/>
            <person name="Schiller M."/>
            <person name="Lakatos P."/>
            <person name="Sugar L."/>
            <person name="Horn P."/>
            <person name="Barta E."/>
            <person name="Orosz L."/>
        </authorList>
    </citation>
    <scope>NUCLEOTIDE SEQUENCE [LARGE SCALE GENOMIC DNA]</scope>
    <source>
        <strain evidence="2">Hungarian</strain>
    </source>
</reference>
<sequence length="147" mass="16014">MATIPAVAHQSPEMTAEGPETHGLLLLVPSILIPISAVGRQELLPLLAGEGLFVNYTLSSQPFSQDSHGVAEHIHFSINYQHPEIEHLLLRKSATAVMGINFCDSTSFEPRSDSLHPATGELMLTVNNEKTVMDTMVVMDVLRALTQ</sequence>
<gene>
    <name evidence="2" type="ORF">Celaphus_00004191</name>
</gene>
<accession>A0A212DDG1</accession>
<organism evidence="2 3">
    <name type="scientific">Cervus elaphus hippelaphus</name>
    <name type="common">European red deer</name>
    <dbReference type="NCBI Taxonomy" id="46360"/>
    <lineage>
        <taxon>Eukaryota</taxon>
        <taxon>Metazoa</taxon>
        <taxon>Chordata</taxon>
        <taxon>Craniata</taxon>
        <taxon>Vertebrata</taxon>
        <taxon>Euteleostomi</taxon>
        <taxon>Mammalia</taxon>
        <taxon>Eutheria</taxon>
        <taxon>Laurasiatheria</taxon>
        <taxon>Artiodactyla</taxon>
        <taxon>Ruminantia</taxon>
        <taxon>Pecora</taxon>
        <taxon>Cervidae</taxon>
        <taxon>Cervinae</taxon>
        <taxon>Cervus</taxon>
    </lineage>
</organism>
<name>A0A212DDG1_CEREH</name>
<evidence type="ECO:0000313" key="2">
    <source>
        <dbReference type="EMBL" id="OWK16276.1"/>
    </source>
</evidence>
<dbReference type="Proteomes" id="UP000242450">
    <property type="component" value="Chromosome 4"/>
</dbReference>
<dbReference type="EMBL" id="MKHE01000004">
    <property type="protein sequence ID" value="OWK16276.1"/>
    <property type="molecule type" value="Genomic_DNA"/>
</dbReference>
<protein>
    <recommendedName>
        <fullName evidence="1">AP-3 complex subunit beta C-terminal domain-containing protein</fullName>
    </recommendedName>
</protein>
<comment type="caution">
    <text evidence="2">The sequence shown here is derived from an EMBL/GenBank/DDBJ whole genome shotgun (WGS) entry which is preliminary data.</text>
</comment>
<evidence type="ECO:0000313" key="3">
    <source>
        <dbReference type="Proteomes" id="UP000242450"/>
    </source>
</evidence>
<feature type="domain" description="AP-3 complex subunit beta C-terminal" evidence="1">
    <location>
        <begin position="7"/>
        <end position="107"/>
    </location>
</feature>